<dbReference type="SMART" id="SM00285">
    <property type="entry name" value="PBD"/>
    <property type="match status" value="1"/>
</dbReference>
<dbReference type="PROSITE" id="PS51082">
    <property type="entry name" value="WH2"/>
    <property type="match status" value="1"/>
</dbReference>
<dbReference type="VEuPathDB" id="FungiDB:LQV05_005418"/>
<proteinExistence type="evidence at transcript level"/>
<dbReference type="Pfam" id="PF00786">
    <property type="entry name" value="PBD"/>
    <property type="match status" value="1"/>
</dbReference>
<evidence type="ECO:0000256" key="1">
    <source>
        <dbReference type="ARBA" id="ARBA00004123"/>
    </source>
</evidence>
<dbReference type="VEuPathDB" id="FungiDB:CNE05050"/>
<dbReference type="Gene3D" id="3.90.810.10">
    <property type="entry name" value="CRIB domain"/>
    <property type="match status" value="1"/>
</dbReference>
<keyword evidence="2" id="KW-0597">Phosphoprotein</keyword>
<feature type="region of interest" description="Disordered" evidence="5">
    <location>
        <begin position="133"/>
        <end position="163"/>
    </location>
</feature>
<gene>
    <name evidence="9" type="primary">WSP1</name>
</gene>
<dbReference type="GO" id="GO:0005634">
    <property type="term" value="C:nucleus"/>
    <property type="evidence" value="ECO:0007669"/>
    <property type="project" value="UniProtKB-SubCell"/>
</dbReference>
<name>E5LBH1_CRYNE</name>
<dbReference type="VEuPathDB" id="FungiDB:CNBE5050"/>
<feature type="compositionally biased region" description="Pro residues" evidence="5">
    <location>
        <begin position="275"/>
        <end position="314"/>
    </location>
</feature>
<dbReference type="FunFam" id="2.30.29.30:FF:000375">
    <property type="entry name" value="Related to Neural Wiskott-Aldrich syndrome protein"/>
    <property type="match status" value="1"/>
</dbReference>
<evidence type="ECO:0000313" key="9">
    <source>
        <dbReference type="EMBL" id="ADP89472.1"/>
    </source>
</evidence>
<dbReference type="VEuPathDB" id="FungiDB:CNAG_02029"/>
<evidence type="ECO:0000256" key="2">
    <source>
        <dbReference type="ARBA" id="ARBA00022553"/>
    </source>
</evidence>
<reference evidence="9" key="1">
    <citation type="journal article" date="2011" name="Eukaryot. Cell">
        <title>Wsp1, a GBD/CRIB domain-containing WASP homolog, is required for growth, morphogenesis, and virulence of Cryptococcus neoformans.</title>
        <authorList>
            <person name="Shen G."/>
            <person name="Whittington A."/>
            <person name="Wang P."/>
        </authorList>
    </citation>
    <scope>NUCLEOTIDE SEQUENCE</scope>
</reference>
<feature type="domain" description="WH1" evidence="7">
    <location>
        <begin position="21"/>
        <end position="132"/>
    </location>
</feature>
<dbReference type="InterPro" id="IPR000095">
    <property type="entry name" value="CRIB_dom"/>
</dbReference>
<dbReference type="OMA" id="EYNQDRK"/>
<dbReference type="SMART" id="SM00461">
    <property type="entry name" value="WH1"/>
    <property type="match status" value="1"/>
</dbReference>
<dbReference type="AlphaFoldDB" id="E5LBH1"/>
<feature type="compositionally biased region" description="Gly residues" evidence="5">
    <location>
        <begin position="394"/>
        <end position="404"/>
    </location>
</feature>
<organism evidence="9">
    <name type="scientific">Cryptococcus neoformans</name>
    <name type="common">Filobasidiella neoformans</name>
    <dbReference type="NCBI Taxonomy" id="5207"/>
    <lineage>
        <taxon>Eukaryota</taxon>
        <taxon>Fungi</taxon>
        <taxon>Dikarya</taxon>
        <taxon>Basidiomycota</taxon>
        <taxon>Agaricomycotina</taxon>
        <taxon>Tremellomycetes</taxon>
        <taxon>Tremellales</taxon>
        <taxon>Cryptococcaceae</taxon>
        <taxon>Cryptococcus</taxon>
        <taxon>Cryptococcus neoformans species complex</taxon>
    </lineage>
</organism>
<dbReference type="PANTHER" id="PTHR11202:SF22">
    <property type="entry name" value="PROTEIN ENABLED"/>
    <property type="match status" value="1"/>
</dbReference>
<dbReference type="InterPro" id="IPR000697">
    <property type="entry name" value="WH1/EVH1_dom"/>
</dbReference>
<dbReference type="InterPro" id="IPR011993">
    <property type="entry name" value="PH-like_dom_sf"/>
</dbReference>
<dbReference type="InterPro" id="IPR036936">
    <property type="entry name" value="CRIB_dom_sf"/>
</dbReference>
<feature type="compositionally biased region" description="Low complexity" evidence="5">
    <location>
        <begin position="261"/>
        <end position="274"/>
    </location>
</feature>
<evidence type="ECO:0000259" key="8">
    <source>
        <dbReference type="PROSITE" id="PS51082"/>
    </source>
</evidence>
<keyword evidence="4" id="KW-0539">Nucleus</keyword>
<dbReference type="InterPro" id="IPR033927">
    <property type="entry name" value="WASPfam_EVH1"/>
</dbReference>
<dbReference type="SUPFAM" id="SSF50729">
    <property type="entry name" value="PH domain-like"/>
    <property type="match status" value="1"/>
</dbReference>
<feature type="region of interest" description="Disordered" evidence="5">
    <location>
        <begin position="220"/>
        <end position="409"/>
    </location>
</feature>
<dbReference type="GO" id="GO:0003779">
    <property type="term" value="F:actin binding"/>
    <property type="evidence" value="ECO:0007669"/>
    <property type="project" value="InterPro"/>
</dbReference>
<sequence length="464" mass="48032">MAPATSLSVDDKTKVKKAIPTSSSTNKIITATVARIYQAKPGANSWSYSGVEGALVFCVDKAKGGLWFRVVTLSSGRGVIWEHELPIEIEYNQEKPFFHTWQGDEMQFAFVFASEHEAHDFYKKVANRSKYAMKAKEKKEKKEEKSAPTKKRKGKIDKSMISGPSVDSFRHVAHMGFDSEKGFSSTGVDPSWQKLLEQLTQKGFSEKDIKKNEKFIKDFVDQSGGIEKATAPPPAEAPKKPSRPPAPPTSRRKPAPPPPASRSARPSSVAQPSAPSVPPPPPPPPPPGRPAAPPSAPPSAPSAPPPPPPPPPPVRSDGTGVAPPPPPPPPPARPPGGAPPPPPPPPTSAPSAPPLPTASGGRSALLASIQGRGVHSLKKVDPSEQKVSALAGGDTAGTGTGTGTGAAAVGAGAGAVAGGGAAAAVAATTEDTPDLASSLAAALSKRKADIGSDEEDEDSDDEWD</sequence>
<keyword evidence="3" id="KW-0677">Repeat</keyword>
<dbReference type="InterPro" id="IPR003124">
    <property type="entry name" value="WH2_dom"/>
</dbReference>
<feature type="compositionally biased region" description="Basic and acidic residues" evidence="5">
    <location>
        <begin position="134"/>
        <end position="147"/>
    </location>
</feature>
<comment type="subcellular location">
    <subcellularLocation>
        <location evidence="1">Nucleus</location>
    </subcellularLocation>
</comment>
<dbReference type="FunFam" id="3.90.810.10:FF:000010">
    <property type="entry name" value="Related to Neural Wiskott-Aldrich syndrome protein"/>
    <property type="match status" value="1"/>
</dbReference>
<dbReference type="PROSITE" id="PS50108">
    <property type="entry name" value="CRIB"/>
    <property type="match status" value="1"/>
</dbReference>
<evidence type="ECO:0000256" key="4">
    <source>
        <dbReference type="ARBA" id="ARBA00023242"/>
    </source>
</evidence>
<feature type="compositionally biased region" description="Pro residues" evidence="5">
    <location>
        <begin position="322"/>
        <end position="356"/>
    </location>
</feature>
<dbReference type="Pfam" id="PF00568">
    <property type="entry name" value="WH1"/>
    <property type="match status" value="1"/>
</dbReference>
<feature type="region of interest" description="Disordered" evidence="5">
    <location>
        <begin position="444"/>
        <end position="464"/>
    </location>
</feature>
<accession>E5LBH1</accession>
<feature type="domain" description="CRIB" evidence="6">
    <location>
        <begin position="161"/>
        <end position="176"/>
    </location>
</feature>
<dbReference type="CDD" id="cd00132">
    <property type="entry name" value="CRIB"/>
    <property type="match status" value="1"/>
</dbReference>
<evidence type="ECO:0000259" key="6">
    <source>
        <dbReference type="PROSITE" id="PS50108"/>
    </source>
</evidence>
<feature type="domain" description="WH2" evidence="8">
    <location>
        <begin position="361"/>
        <end position="380"/>
    </location>
</feature>
<dbReference type="VEuPathDB" id="FungiDB:CKF44_02029"/>
<dbReference type="CDD" id="cd01205">
    <property type="entry name" value="EVH1_WASP-like"/>
    <property type="match status" value="1"/>
</dbReference>
<dbReference type="EMBL" id="HQ399545">
    <property type="protein sequence ID" value="ADP89472.1"/>
    <property type="molecule type" value="mRNA"/>
</dbReference>
<evidence type="ECO:0000256" key="5">
    <source>
        <dbReference type="SAM" id="MobiDB-lite"/>
    </source>
</evidence>
<evidence type="ECO:0000259" key="7">
    <source>
        <dbReference type="PROSITE" id="PS50229"/>
    </source>
</evidence>
<protein>
    <submittedName>
        <fullName evidence="9">Wiskott-Aldrich syndrome protein</fullName>
    </submittedName>
</protein>
<dbReference type="Gene3D" id="2.30.29.30">
    <property type="entry name" value="Pleckstrin-homology domain (PH domain)/Phosphotyrosine-binding domain (PTB)"/>
    <property type="match status" value="1"/>
</dbReference>
<dbReference type="PROSITE" id="PS50229">
    <property type="entry name" value="WH1"/>
    <property type="match status" value="1"/>
</dbReference>
<feature type="compositionally biased region" description="Acidic residues" evidence="5">
    <location>
        <begin position="451"/>
        <end position="464"/>
    </location>
</feature>
<evidence type="ECO:0000256" key="3">
    <source>
        <dbReference type="ARBA" id="ARBA00022737"/>
    </source>
</evidence>
<dbReference type="PANTHER" id="PTHR11202">
    <property type="entry name" value="SPROUTY-RELATED, EVH1 DOMAIN-CONTAINING PROTEIN FAMILY MEMBER"/>
    <property type="match status" value="1"/>
</dbReference>